<organism evidence="2 3">
    <name type="scientific">Occultella aeris</name>
    <dbReference type="NCBI Taxonomy" id="2761496"/>
    <lineage>
        <taxon>Bacteria</taxon>
        <taxon>Bacillati</taxon>
        <taxon>Actinomycetota</taxon>
        <taxon>Actinomycetes</taxon>
        <taxon>Micrococcales</taxon>
        <taxon>Ruaniaceae</taxon>
        <taxon>Occultella</taxon>
    </lineage>
</organism>
<dbReference type="InterPro" id="IPR010598">
    <property type="entry name" value="C5-epim_C"/>
</dbReference>
<dbReference type="AlphaFoldDB" id="A0A7M4DJJ7"/>
<gene>
    <name evidence="2" type="ORF">HALOF300_02304</name>
</gene>
<evidence type="ECO:0000259" key="1">
    <source>
        <dbReference type="Pfam" id="PF06662"/>
    </source>
</evidence>
<dbReference type="Pfam" id="PF06662">
    <property type="entry name" value="C5-epim_C"/>
    <property type="match status" value="1"/>
</dbReference>
<proteinExistence type="predicted"/>
<evidence type="ECO:0000313" key="3">
    <source>
        <dbReference type="Proteomes" id="UP000419743"/>
    </source>
</evidence>
<accession>A0A7M4DJJ7</accession>
<dbReference type="GO" id="GO:0015012">
    <property type="term" value="P:heparan sulfate proteoglycan biosynthetic process"/>
    <property type="evidence" value="ECO:0007669"/>
    <property type="project" value="InterPro"/>
</dbReference>
<keyword evidence="3" id="KW-1185">Reference proteome</keyword>
<dbReference type="InterPro" id="IPR008930">
    <property type="entry name" value="Terpenoid_cyclase/PrenylTrfase"/>
</dbReference>
<feature type="domain" description="D-glucuronyl C5-epimerase C-terminal" evidence="1">
    <location>
        <begin position="99"/>
        <end position="268"/>
    </location>
</feature>
<evidence type="ECO:0000313" key="2">
    <source>
        <dbReference type="EMBL" id="VZO37217.1"/>
    </source>
</evidence>
<dbReference type="PANTHER" id="PTHR13174:SF3">
    <property type="entry name" value="D-GLUCURONYL C5-EPIMERASE"/>
    <property type="match status" value="1"/>
</dbReference>
<dbReference type="SUPFAM" id="SSF48239">
    <property type="entry name" value="Terpenoid cyclases/Protein prenyltransferases"/>
    <property type="match status" value="1"/>
</dbReference>
<dbReference type="Proteomes" id="UP000419743">
    <property type="component" value="Unassembled WGS sequence"/>
</dbReference>
<comment type="caution">
    <text evidence="2">The sequence shown here is derived from an EMBL/GenBank/DDBJ whole genome shotgun (WGS) entry which is preliminary data.</text>
</comment>
<protein>
    <recommendedName>
        <fullName evidence="1">D-glucuronyl C5-epimerase C-terminal domain-containing protein</fullName>
    </recommendedName>
</protein>
<dbReference type="EMBL" id="CACRYJ010000032">
    <property type="protein sequence ID" value="VZO37217.1"/>
    <property type="molecule type" value="Genomic_DNA"/>
</dbReference>
<name>A0A7M4DJJ7_9MICO</name>
<dbReference type="InterPro" id="IPR039721">
    <property type="entry name" value="C5-epimerase"/>
</dbReference>
<dbReference type="PANTHER" id="PTHR13174">
    <property type="entry name" value="D-GLUCURONYL C5-EPIMERASE"/>
    <property type="match status" value="1"/>
</dbReference>
<dbReference type="GO" id="GO:0047464">
    <property type="term" value="F:heparosan-N-sulfate-glucuronate 5-epimerase activity"/>
    <property type="evidence" value="ECO:0007669"/>
    <property type="project" value="InterPro"/>
</dbReference>
<reference evidence="2 3" key="1">
    <citation type="submission" date="2019-11" db="EMBL/GenBank/DDBJ databases">
        <authorList>
            <person name="Criscuolo A."/>
        </authorList>
    </citation>
    <scope>NUCLEOTIDE SEQUENCE [LARGE SCALE GENOMIC DNA]</scope>
    <source>
        <strain evidence="2">CIP111667</strain>
    </source>
</reference>
<sequence>MTTRWPRLLLKAAKGTRGRNYPLFPPETWTTRYPLDWRSLAAPTDARGAVMVGQDDGTPWLHPVATSFALLARLQATPQRSDGKIIEASVRSLIEAQQSDGSWRYPVAVPRYGARPGWSSGMAQGLAISALTRSIAVLADTTLAATIEASVRRAHDHLMLPTTGGGCSIYDAAGAPFFEECPVEPVPYILNGACFALIGLWDFERAFGGEAGAPAARRLSALLPAWDLGYWSRYDLLSGAPSSPDYHSLHVSLLRVLAALYAEDFAEYEARFRRYRTSRPRRWKALAVLAVERLVVPVEVRHGT</sequence>